<proteinExistence type="predicted"/>
<gene>
    <name evidence="1" type="ORF">METZ01_LOCUS510877</name>
</gene>
<sequence>MEAPGGLEPPIKVLQTPNWIFLVMMNEVEFYATGYI</sequence>
<evidence type="ECO:0000313" key="1">
    <source>
        <dbReference type="EMBL" id="SVE58023.1"/>
    </source>
</evidence>
<accession>A0A383ENI7</accession>
<name>A0A383ENI7_9ZZZZ</name>
<organism evidence="1">
    <name type="scientific">marine metagenome</name>
    <dbReference type="NCBI Taxonomy" id="408172"/>
    <lineage>
        <taxon>unclassified sequences</taxon>
        <taxon>metagenomes</taxon>
        <taxon>ecological metagenomes</taxon>
    </lineage>
</organism>
<dbReference type="EMBL" id="UINC01227232">
    <property type="protein sequence ID" value="SVE58023.1"/>
    <property type="molecule type" value="Genomic_DNA"/>
</dbReference>
<reference evidence="1" key="1">
    <citation type="submission" date="2018-05" db="EMBL/GenBank/DDBJ databases">
        <authorList>
            <person name="Lanie J.A."/>
            <person name="Ng W.-L."/>
            <person name="Kazmierczak K.M."/>
            <person name="Andrzejewski T.M."/>
            <person name="Davidsen T.M."/>
            <person name="Wayne K.J."/>
            <person name="Tettelin H."/>
            <person name="Glass J.I."/>
            <person name="Rusch D."/>
            <person name="Podicherti R."/>
            <person name="Tsui H.-C.T."/>
            <person name="Winkler M.E."/>
        </authorList>
    </citation>
    <scope>NUCLEOTIDE SEQUENCE</scope>
</reference>
<dbReference type="AlphaFoldDB" id="A0A383ENI7"/>
<protein>
    <submittedName>
        <fullName evidence="1">Uncharacterized protein</fullName>
    </submittedName>
</protein>